<proteinExistence type="predicted"/>
<accession>A0A2V1DSQ1</accession>
<gene>
    <name evidence="1" type="ORF">DM02DRAFT_361532</name>
</gene>
<evidence type="ECO:0000313" key="2">
    <source>
        <dbReference type="Proteomes" id="UP000244855"/>
    </source>
</evidence>
<dbReference type="AlphaFoldDB" id="A0A2V1DSQ1"/>
<dbReference type="Proteomes" id="UP000244855">
    <property type="component" value="Unassembled WGS sequence"/>
</dbReference>
<evidence type="ECO:0000313" key="1">
    <source>
        <dbReference type="EMBL" id="PVI01273.1"/>
    </source>
</evidence>
<organism evidence="1 2">
    <name type="scientific">Periconia macrospinosa</name>
    <dbReference type="NCBI Taxonomy" id="97972"/>
    <lineage>
        <taxon>Eukaryota</taxon>
        <taxon>Fungi</taxon>
        <taxon>Dikarya</taxon>
        <taxon>Ascomycota</taxon>
        <taxon>Pezizomycotina</taxon>
        <taxon>Dothideomycetes</taxon>
        <taxon>Pleosporomycetidae</taxon>
        <taxon>Pleosporales</taxon>
        <taxon>Massarineae</taxon>
        <taxon>Periconiaceae</taxon>
        <taxon>Periconia</taxon>
    </lineage>
</organism>
<sequence length="127" mass="13857">MHVQTTQEKTGGICIKECFKRSPPSSRPTCLIAWTCRHGRDVLNWGLSISLTIISVAEYGADCTTFDEWTLILIVVGGAESIGIIEVLLAHLQATVPAFLQVTTDAVGYQVVSETAWFASKKACRLD</sequence>
<dbReference type="EMBL" id="KZ805360">
    <property type="protein sequence ID" value="PVI01273.1"/>
    <property type="molecule type" value="Genomic_DNA"/>
</dbReference>
<name>A0A2V1DSQ1_9PLEO</name>
<reference evidence="1 2" key="1">
    <citation type="journal article" date="2018" name="Sci. Rep.">
        <title>Comparative genomics provides insights into the lifestyle and reveals functional heterogeneity of dark septate endophytic fungi.</title>
        <authorList>
            <person name="Knapp D.G."/>
            <person name="Nemeth J.B."/>
            <person name="Barry K."/>
            <person name="Hainaut M."/>
            <person name="Henrissat B."/>
            <person name="Johnson J."/>
            <person name="Kuo A."/>
            <person name="Lim J.H.P."/>
            <person name="Lipzen A."/>
            <person name="Nolan M."/>
            <person name="Ohm R.A."/>
            <person name="Tamas L."/>
            <person name="Grigoriev I.V."/>
            <person name="Spatafora J.W."/>
            <person name="Nagy L.G."/>
            <person name="Kovacs G.M."/>
        </authorList>
    </citation>
    <scope>NUCLEOTIDE SEQUENCE [LARGE SCALE GENOMIC DNA]</scope>
    <source>
        <strain evidence="1 2">DSE2036</strain>
    </source>
</reference>
<keyword evidence="2" id="KW-1185">Reference proteome</keyword>
<protein>
    <submittedName>
        <fullName evidence="1">Uncharacterized protein</fullName>
    </submittedName>
</protein>